<reference evidence="2 3" key="1">
    <citation type="submission" date="2019-02" db="EMBL/GenBank/DDBJ databases">
        <title>Deep-cultivation of Planctomycetes and their phenomic and genomic characterization uncovers novel biology.</title>
        <authorList>
            <person name="Wiegand S."/>
            <person name="Jogler M."/>
            <person name="Boedeker C."/>
            <person name="Pinto D."/>
            <person name="Vollmers J."/>
            <person name="Rivas-Marin E."/>
            <person name="Kohn T."/>
            <person name="Peeters S.H."/>
            <person name="Heuer A."/>
            <person name="Rast P."/>
            <person name="Oberbeckmann S."/>
            <person name="Bunk B."/>
            <person name="Jeske O."/>
            <person name="Meyerdierks A."/>
            <person name="Storesund J.E."/>
            <person name="Kallscheuer N."/>
            <person name="Luecker S."/>
            <person name="Lage O.M."/>
            <person name="Pohl T."/>
            <person name="Merkel B.J."/>
            <person name="Hornburger P."/>
            <person name="Mueller R.-W."/>
            <person name="Bruemmer F."/>
            <person name="Labrenz M."/>
            <person name="Spormann A.M."/>
            <person name="Op den Camp H."/>
            <person name="Overmann J."/>
            <person name="Amann R."/>
            <person name="Jetten M.S.M."/>
            <person name="Mascher T."/>
            <person name="Medema M.H."/>
            <person name="Devos D.P."/>
            <person name="Kaster A.-K."/>
            <person name="Ovreas L."/>
            <person name="Rohde M."/>
            <person name="Galperin M.Y."/>
            <person name="Jogler C."/>
        </authorList>
    </citation>
    <scope>NUCLEOTIDE SEQUENCE [LARGE SCALE GENOMIC DNA]</scope>
    <source>
        <strain evidence="2 3">Poly30</strain>
    </source>
</reference>
<dbReference type="EMBL" id="CP036434">
    <property type="protein sequence ID" value="QDV09712.1"/>
    <property type="molecule type" value="Genomic_DNA"/>
</dbReference>
<dbReference type="SUPFAM" id="SSF54593">
    <property type="entry name" value="Glyoxalase/Bleomycin resistance protein/Dihydroxybiphenyl dioxygenase"/>
    <property type="match status" value="1"/>
</dbReference>
<dbReference type="InterPro" id="IPR052164">
    <property type="entry name" value="Anthracycline_SecMetBiosynth"/>
</dbReference>
<protein>
    <submittedName>
        <fullName evidence="2">Glyoxalase-like domain protein</fullName>
    </submittedName>
</protein>
<dbReference type="PANTHER" id="PTHR33993">
    <property type="entry name" value="GLYOXALASE-RELATED"/>
    <property type="match status" value="1"/>
</dbReference>
<dbReference type="Pfam" id="PF00903">
    <property type="entry name" value="Glyoxalase"/>
    <property type="match status" value="1"/>
</dbReference>
<evidence type="ECO:0000259" key="1">
    <source>
        <dbReference type="PROSITE" id="PS51819"/>
    </source>
</evidence>
<dbReference type="PROSITE" id="PS51819">
    <property type="entry name" value="VOC"/>
    <property type="match status" value="1"/>
</dbReference>
<evidence type="ECO:0000313" key="3">
    <source>
        <dbReference type="Proteomes" id="UP000320390"/>
    </source>
</evidence>
<sequence>MPNDIAHFAIHADDCQRAKTFYEKTFGWTFEPWGPPDFWRIHTSPKAAVHGALQERRTPVTGQGMIGFECTIAVDDAQAAAKAVQANGGKVTMGPFEIEGVGTLVMFEDTEANVVGAMQYQQGVH</sequence>
<dbReference type="Proteomes" id="UP000320390">
    <property type="component" value="Chromosome"/>
</dbReference>
<dbReference type="InterPro" id="IPR037523">
    <property type="entry name" value="VOC_core"/>
</dbReference>
<evidence type="ECO:0000313" key="2">
    <source>
        <dbReference type="EMBL" id="QDV09712.1"/>
    </source>
</evidence>
<dbReference type="OrthoDB" id="9804235at2"/>
<name>A0A518F048_9BACT</name>
<dbReference type="InterPro" id="IPR029068">
    <property type="entry name" value="Glyas_Bleomycin-R_OHBP_Dase"/>
</dbReference>
<dbReference type="RefSeq" id="WP_145204554.1">
    <property type="nucleotide sequence ID" value="NZ_CP036434.1"/>
</dbReference>
<accession>A0A518F048</accession>
<gene>
    <name evidence="2" type="ORF">Poly30_52710</name>
</gene>
<dbReference type="Gene3D" id="3.10.180.10">
    <property type="entry name" value="2,3-Dihydroxybiphenyl 1,2-Dioxygenase, domain 1"/>
    <property type="match status" value="1"/>
</dbReference>
<feature type="domain" description="VOC" evidence="1">
    <location>
        <begin position="4"/>
        <end position="120"/>
    </location>
</feature>
<proteinExistence type="predicted"/>
<dbReference type="AlphaFoldDB" id="A0A518F048"/>
<dbReference type="InterPro" id="IPR004360">
    <property type="entry name" value="Glyas_Fos-R_dOase_dom"/>
</dbReference>
<organism evidence="2 3">
    <name type="scientific">Saltatorellus ferox</name>
    <dbReference type="NCBI Taxonomy" id="2528018"/>
    <lineage>
        <taxon>Bacteria</taxon>
        <taxon>Pseudomonadati</taxon>
        <taxon>Planctomycetota</taxon>
        <taxon>Planctomycetia</taxon>
        <taxon>Planctomycetia incertae sedis</taxon>
        <taxon>Saltatorellus</taxon>
    </lineage>
</organism>
<keyword evidence="3" id="KW-1185">Reference proteome</keyword>